<dbReference type="Gene3D" id="3.40.50.300">
    <property type="entry name" value="P-loop containing nucleotide triphosphate hydrolases"/>
    <property type="match status" value="1"/>
</dbReference>
<dbReference type="Proteomes" id="UP000515312">
    <property type="component" value="Chromosome"/>
</dbReference>
<reference evidence="4 5" key="1">
    <citation type="submission" date="2020-08" db="EMBL/GenBank/DDBJ databases">
        <title>Edaphobacter telluris sp. nov. and Acidobacterium dinghuensis sp. nov., two acidobacteria isolated from forest soil.</title>
        <authorList>
            <person name="Fu J."/>
            <person name="Qiu L."/>
        </authorList>
    </citation>
    <scope>NUCLEOTIDE SEQUENCE [LARGE SCALE GENOMIC DNA]</scope>
    <source>
        <strain evidence="4">4Y35</strain>
    </source>
</reference>
<dbReference type="SUPFAM" id="SSF52540">
    <property type="entry name" value="P-loop containing nucleoside triphosphate hydrolases"/>
    <property type="match status" value="1"/>
</dbReference>
<accession>A0A7G8BEM1</accession>
<feature type="domain" description="Novel STAND NTPase 1" evidence="3">
    <location>
        <begin position="322"/>
        <end position="435"/>
    </location>
</feature>
<dbReference type="InterPro" id="IPR049052">
    <property type="entry name" value="nSTAND1"/>
</dbReference>
<protein>
    <recommendedName>
        <fullName evidence="3">Novel STAND NTPase 1 domain-containing protein</fullName>
    </recommendedName>
</protein>
<sequence>MALANVACILAQRCGADQKVLLIDWDLEAPGLHRYFGNRVERRFGLGHHAAEEYDKHPGLIEFFNHIQTLFLPESQNEEPTQALRTSLTTFIESNQYIIETDIPRLSLLKAGAFDKEYASRINQFDWNSFYTACPWSIQLIADALTEHYRYVLIDSRTGITDTSGICTMLLPEKLVLVFTPNRQSLDGVLDVAEWALQVRRNSDDLRALTIFPLPSRIETSEERQLDEWRKAEPYGYQPRFEALFRKIRGIPECDLSKYFEEILVQHSPTYAYGEKIAVLIEQSDTRIFLRSSYITFASKLIGSNEPWARETSTANDWDMRAGLAIARLTAEEQLTARNILLRLVRVGDRGEKDVSVSARIDDFSGKEASVISMLTQSGILRVERDDSGIKIVEFAKGLLDGWPELQSWVGNNREFLAWRQRLEAMLREWEGAGRVSGGLLRSASLVEAERFISARKESLTDRQIDFIQRSAKRRTRVRIAVAICASIVFVALVAAYTFGRTSTFQVYKILKDVPLTSAAASQTPVPLGADEPVIPNTRWAEALVKTNRISDAIEASKKFQNTDVLRASFDISVAEAILKQDPTDTKTAKYFWDDADRITQKSPNPIRKIFEVNRSAWESGPTSAINVANGIDNPALRTSAFTALIKVLIARKDDREISNVFDVWKKGTGATVQYNPYLTDGFVPNNPYADVVRASGSSKYPDAVDEEVIKGLTGSDLEAGLAARAETLGRNLTTEIAHQFLAKISDPQLRSKLNFALIATLAENRKIELAQTLFDESPKTVDNSLMAPSGAENAQREATGPATPVVSISLQLTSRERAVLAKAWEKEGDHSKAIALLEEEPAFPPVGKALVSASIADGIAENVQSLSRPEALARLREAENIARQIDQEAIRSAAYREIASHLAENNDIYDARLLADRCQTSDRIIAYAQILEAEYHQR</sequence>
<evidence type="ECO:0000256" key="2">
    <source>
        <dbReference type="SAM" id="Phobius"/>
    </source>
</evidence>
<dbReference type="Pfam" id="PF20703">
    <property type="entry name" value="nSTAND1"/>
    <property type="match status" value="1"/>
</dbReference>
<keyword evidence="2" id="KW-1133">Transmembrane helix</keyword>
<dbReference type="InterPro" id="IPR027417">
    <property type="entry name" value="P-loop_NTPase"/>
</dbReference>
<keyword evidence="2" id="KW-0812">Transmembrane</keyword>
<dbReference type="EMBL" id="CP060394">
    <property type="protein sequence ID" value="QNI30991.1"/>
    <property type="molecule type" value="Genomic_DNA"/>
</dbReference>
<name>A0A7G8BEM1_9BACT</name>
<gene>
    <name evidence="4" type="ORF">H7849_18005</name>
</gene>
<evidence type="ECO:0000313" key="4">
    <source>
        <dbReference type="EMBL" id="QNI30991.1"/>
    </source>
</evidence>
<dbReference type="KEGG" id="adin:H7849_18005"/>
<dbReference type="AlphaFoldDB" id="A0A7G8BEM1"/>
<feature type="region of interest" description="Disordered" evidence="1">
    <location>
        <begin position="781"/>
        <end position="803"/>
    </location>
</feature>
<evidence type="ECO:0000313" key="5">
    <source>
        <dbReference type="Proteomes" id="UP000515312"/>
    </source>
</evidence>
<keyword evidence="2" id="KW-0472">Membrane</keyword>
<dbReference type="PANTHER" id="PTHR13696">
    <property type="entry name" value="P-LOOP CONTAINING NUCLEOSIDE TRIPHOSPHATE HYDROLASE"/>
    <property type="match status" value="1"/>
</dbReference>
<dbReference type="InterPro" id="IPR050678">
    <property type="entry name" value="DNA_Partitioning_ATPase"/>
</dbReference>
<dbReference type="PANTHER" id="PTHR13696:SF52">
    <property type="entry name" value="PARA FAMILY PROTEIN CT_582"/>
    <property type="match status" value="1"/>
</dbReference>
<evidence type="ECO:0000259" key="3">
    <source>
        <dbReference type="Pfam" id="PF20703"/>
    </source>
</evidence>
<feature type="transmembrane region" description="Helical" evidence="2">
    <location>
        <begin position="480"/>
        <end position="500"/>
    </location>
</feature>
<evidence type="ECO:0000256" key="1">
    <source>
        <dbReference type="SAM" id="MobiDB-lite"/>
    </source>
</evidence>
<organism evidence="4 5">
    <name type="scientific">Alloacidobacterium dinghuense</name>
    <dbReference type="NCBI Taxonomy" id="2763107"/>
    <lineage>
        <taxon>Bacteria</taxon>
        <taxon>Pseudomonadati</taxon>
        <taxon>Acidobacteriota</taxon>
        <taxon>Terriglobia</taxon>
        <taxon>Terriglobales</taxon>
        <taxon>Acidobacteriaceae</taxon>
        <taxon>Alloacidobacterium</taxon>
    </lineage>
</organism>
<proteinExistence type="predicted"/>
<keyword evidence="5" id="KW-1185">Reference proteome</keyword>